<feature type="domain" description="PAS" evidence="16">
    <location>
        <begin position="294"/>
        <end position="367"/>
    </location>
</feature>
<dbReference type="CDD" id="cd06225">
    <property type="entry name" value="HAMP"/>
    <property type="match status" value="1"/>
</dbReference>
<feature type="coiled-coil region" evidence="13">
    <location>
        <begin position="253"/>
        <end position="287"/>
    </location>
</feature>
<keyword evidence="10 14" id="KW-1133">Transmembrane helix</keyword>
<evidence type="ECO:0000256" key="2">
    <source>
        <dbReference type="ARBA" id="ARBA00004141"/>
    </source>
</evidence>
<reference evidence="19 20" key="1">
    <citation type="submission" date="2015-07" db="EMBL/GenBank/DDBJ databases">
        <title>Isolation and Genomic Characterization of a Novel Halophilic Metal-Reducing Deltaproteobacterium from the Deep Subsurface.</title>
        <authorList>
            <person name="Badalamenti J.P."/>
            <person name="Summers Z.M."/>
            <person name="Gralnick J.A."/>
            <person name="Bond D.R."/>
        </authorList>
    </citation>
    <scope>NUCLEOTIDE SEQUENCE [LARGE SCALE GENOMIC DNA]</scope>
    <source>
        <strain evidence="19 20">WTL</strain>
    </source>
</reference>
<evidence type="ECO:0000256" key="1">
    <source>
        <dbReference type="ARBA" id="ARBA00000085"/>
    </source>
</evidence>
<evidence type="ECO:0000256" key="7">
    <source>
        <dbReference type="ARBA" id="ARBA00022741"/>
    </source>
</evidence>
<dbReference type="Gene3D" id="3.30.450.20">
    <property type="entry name" value="PAS domain"/>
    <property type="match status" value="1"/>
</dbReference>
<organism evidence="19 20">
    <name type="scientific">Desulfuromonas soudanensis</name>
    <dbReference type="NCBI Taxonomy" id="1603606"/>
    <lineage>
        <taxon>Bacteria</taxon>
        <taxon>Pseudomonadati</taxon>
        <taxon>Thermodesulfobacteriota</taxon>
        <taxon>Desulfuromonadia</taxon>
        <taxon>Desulfuromonadales</taxon>
        <taxon>Desulfuromonadaceae</taxon>
        <taxon>Desulfuromonas</taxon>
    </lineage>
</organism>
<evidence type="ECO:0000259" key="15">
    <source>
        <dbReference type="PROSITE" id="PS50109"/>
    </source>
</evidence>
<dbReference type="SMART" id="SM00091">
    <property type="entry name" value="PAS"/>
    <property type="match status" value="1"/>
</dbReference>
<dbReference type="SUPFAM" id="SSF55874">
    <property type="entry name" value="ATPase domain of HSP90 chaperone/DNA topoisomerase II/histidine kinase"/>
    <property type="match status" value="1"/>
</dbReference>
<keyword evidence="6 14" id="KW-0812">Transmembrane</keyword>
<dbReference type="NCBIfam" id="TIGR00229">
    <property type="entry name" value="sensory_box"/>
    <property type="match status" value="1"/>
</dbReference>
<keyword evidence="12 14" id="KW-0472">Membrane</keyword>
<proteinExistence type="predicted"/>
<dbReference type="SUPFAM" id="SSF55785">
    <property type="entry name" value="PYP-like sensor domain (PAS domain)"/>
    <property type="match status" value="1"/>
</dbReference>
<gene>
    <name evidence="19" type="ORF">DSOUD_1778</name>
</gene>
<dbReference type="Gene3D" id="1.10.287.130">
    <property type="match status" value="1"/>
</dbReference>
<dbReference type="InterPro" id="IPR004358">
    <property type="entry name" value="Sig_transdc_His_kin-like_C"/>
</dbReference>
<dbReference type="PROSITE" id="PS50113">
    <property type="entry name" value="PAC"/>
    <property type="match status" value="1"/>
</dbReference>
<dbReference type="PROSITE" id="PS50109">
    <property type="entry name" value="HIS_KIN"/>
    <property type="match status" value="1"/>
</dbReference>
<keyword evidence="13" id="KW-0175">Coiled coil</keyword>
<name>A0A0M4D9E6_9BACT</name>
<dbReference type="Gene3D" id="6.10.340.10">
    <property type="match status" value="1"/>
</dbReference>
<keyword evidence="9" id="KW-0067">ATP-binding</keyword>
<dbReference type="Proteomes" id="UP000057158">
    <property type="component" value="Chromosome"/>
</dbReference>
<comment type="catalytic activity">
    <reaction evidence="1">
        <text>ATP + protein L-histidine = ADP + protein N-phospho-L-histidine.</text>
        <dbReference type="EC" id="2.7.13.3"/>
    </reaction>
</comment>
<dbReference type="GO" id="GO:0000155">
    <property type="term" value="F:phosphorelay sensor kinase activity"/>
    <property type="evidence" value="ECO:0007669"/>
    <property type="project" value="InterPro"/>
</dbReference>
<dbReference type="PROSITE" id="PS50885">
    <property type="entry name" value="HAMP"/>
    <property type="match status" value="1"/>
</dbReference>
<accession>A0A0M4D9E6</accession>
<evidence type="ECO:0000259" key="16">
    <source>
        <dbReference type="PROSITE" id="PS50112"/>
    </source>
</evidence>
<evidence type="ECO:0000256" key="11">
    <source>
        <dbReference type="ARBA" id="ARBA00023012"/>
    </source>
</evidence>
<evidence type="ECO:0000256" key="13">
    <source>
        <dbReference type="SAM" id="Coils"/>
    </source>
</evidence>
<dbReference type="InterPro" id="IPR003594">
    <property type="entry name" value="HATPase_dom"/>
</dbReference>
<evidence type="ECO:0000256" key="14">
    <source>
        <dbReference type="SAM" id="Phobius"/>
    </source>
</evidence>
<keyword evidence="7" id="KW-0547">Nucleotide-binding</keyword>
<dbReference type="PANTHER" id="PTHR42878">
    <property type="entry name" value="TWO-COMPONENT HISTIDINE KINASE"/>
    <property type="match status" value="1"/>
</dbReference>
<dbReference type="CDD" id="cd00130">
    <property type="entry name" value="PAS"/>
    <property type="match status" value="1"/>
</dbReference>
<evidence type="ECO:0000259" key="18">
    <source>
        <dbReference type="PROSITE" id="PS50885"/>
    </source>
</evidence>
<dbReference type="SMART" id="SM00304">
    <property type="entry name" value="HAMP"/>
    <property type="match status" value="1"/>
</dbReference>
<feature type="transmembrane region" description="Helical" evidence="14">
    <location>
        <begin position="189"/>
        <end position="207"/>
    </location>
</feature>
<dbReference type="InterPro" id="IPR005467">
    <property type="entry name" value="His_kinase_dom"/>
</dbReference>
<dbReference type="SUPFAM" id="SSF158472">
    <property type="entry name" value="HAMP domain-like"/>
    <property type="match status" value="1"/>
</dbReference>
<dbReference type="Pfam" id="PF13426">
    <property type="entry name" value="PAS_9"/>
    <property type="match status" value="1"/>
</dbReference>
<dbReference type="Gene3D" id="3.30.565.10">
    <property type="entry name" value="Histidine kinase-like ATPase, C-terminal domain"/>
    <property type="match status" value="1"/>
</dbReference>
<keyword evidence="8 19" id="KW-0418">Kinase</keyword>
<dbReference type="InterPro" id="IPR003660">
    <property type="entry name" value="HAMP_dom"/>
</dbReference>
<keyword evidence="20" id="KW-1185">Reference proteome</keyword>
<dbReference type="InterPro" id="IPR003661">
    <property type="entry name" value="HisK_dim/P_dom"/>
</dbReference>
<dbReference type="AlphaFoldDB" id="A0A0M4D9E6"/>
<dbReference type="GO" id="GO:0016020">
    <property type="term" value="C:membrane"/>
    <property type="evidence" value="ECO:0007669"/>
    <property type="project" value="UniProtKB-SubCell"/>
</dbReference>
<protein>
    <recommendedName>
        <fullName evidence="3">histidine kinase</fullName>
        <ecNumber evidence="3">2.7.13.3</ecNumber>
    </recommendedName>
</protein>
<evidence type="ECO:0000256" key="4">
    <source>
        <dbReference type="ARBA" id="ARBA00022553"/>
    </source>
</evidence>
<dbReference type="InterPro" id="IPR000014">
    <property type="entry name" value="PAS"/>
</dbReference>
<evidence type="ECO:0000256" key="8">
    <source>
        <dbReference type="ARBA" id="ARBA00022777"/>
    </source>
</evidence>
<dbReference type="SUPFAM" id="SSF47384">
    <property type="entry name" value="Homodimeric domain of signal transducing histidine kinase"/>
    <property type="match status" value="1"/>
</dbReference>
<keyword evidence="11" id="KW-0902">Two-component regulatory system</keyword>
<dbReference type="PATRIC" id="fig|1603606.3.peg.1933"/>
<dbReference type="KEGG" id="des:DSOUD_1778"/>
<comment type="subcellular location">
    <subcellularLocation>
        <location evidence="2">Membrane</location>
        <topology evidence="2">Multi-pass membrane protein</topology>
    </subcellularLocation>
</comment>
<dbReference type="InterPro" id="IPR050351">
    <property type="entry name" value="BphY/WalK/GraS-like"/>
</dbReference>
<dbReference type="Pfam" id="PF00672">
    <property type="entry name" value="HAMP"/>
    <property type="match status" value="1"/>
</dbReference>
<feature type="domain" description="Histidine kinase" evidence="15">
    <location>
        <begin position="439"/>
        <end position="694"/>
    </location>
</feature>
<dbReference type="SMART" id="SM00388">
    <property type="entry name" value="HisKA"/>
    <property type="match status" value="1"/>
</dbReference>
<dbReference type="InterPro" id="IPR036097">
    <property type="entry name" value="HisK_dim/P_sf"/>
</dbReference>
<dbReference type="CDD" id="cd00082">
    <property type="entry name" value="HisKA"/>
    <property type="match status" value="1"/>
</dbReference>
<dbReference type="STRING" id="1603606.DSOUD_1778"/>
<dbReference type="GO" id="GO:0030295">
    <property type="term" value="F:protein kinase activator activity"/>
    <property type="evidence" value="ECO:0007669"/>
    <property type="project" value="TreeGrafter"/>
</dbReference>
<dbReference type="PRINTS" id="PR00344">
    <property type="entry name" value="BCTRLSENSOR"/>
</dbReference>
<dbReference type="GO" id="GO:0005524">
    <property type="term" value="F:ATP binding"/>
    <property type="evidence" value="ECO:0007669"/>
    <property type="project" value="UniProtKB-KW"/>
</dbReference>
<evidence type="ECO:0000313" key="19">
    <source>
        <dbReference type="EMBL" id="ALC16555.1"/>
    </source>
</evidence>
<evidence type="ECO:0000256" key="6">
    <source>
        <dbReference type="ARBA" id="ARBA00022692"/>
    </source>
</evidence>
<evidence type="ECO:0000256" key="3">
    <source>
        <dbReference type="ARBA" id="ARBA00012438"/>
    </source>
</evidence>
<dbReference type="PROSITE" id="PS50112">
    <property type="entry name" value="PAS"/>
    <property type="match status" value="1"/>
</dbReference>
<dbReference type="Pfam" id="PF00512">
    <property type="entry name" value="HisKA"/>
    <property type="match status" value="1"/>
</dbReference>
<evidence type="ECO:0000256" key="12">
    <source>
        <dbReference type="ARBA" id="ARBA00023136"/>
    </source>
</evidence>
<feature type="transmembrane region" description="Helical" evidence="14">
    <location>
        <begin position="27"/>
        <end position="45"/>
    </location>
</feature>
<dbReference type="PANTHER" id="PTHR42878:SF7">
    <property type="entry name" value="SENSOR HISTIDINE KINASE GLRK"/>
    <property type="match status" value="1"/>
</dbReference>
<evidence type="ECO:0000256" key="5">
    <source>
        <dbReference type="ARBA" id="ARBA00022679"/>
    </source>
</evidence>
<feature type="domain" description="PAC" evidence="17">
    <location>
        <begin position="369"/>
        <end position="421"/>
    </location>
</feature>
<dbReference type="InterPro" id="IPR000700">
    <property type="entry name" value="PAS-assoc_C"/>
</dbReference>
<dbReference type="GO" id="GO:0000156">
    <property type="term" value="F:phosphorelay response regulator activity"/>
    <property type="evidence" value="ECO:0007669"/>
    <property type="project" value="TreeGrafter"/>
</dbReference>
<dbReference type="Pfam" id="PF02518">
    <property type="entry name" value="HATPase_c"/>
    <property type="match status" value="1"/>
</dbReference>
<evidence type="ECO:0000256" key="9">
    <source>
        <dbReference type="ARBA" id="ARBA00022840"/>
    </source>
</evidence>
<dbReference type="InterPro" id="IPR035965">
    <property type="entry name" value="PAS-like_dom_sf"/>
</dbReference>
<evidence type="ECO:0000256" key="10">
    <source>
        <dbReference type="ARBA" id="ARBA00022989"/>
    </source>
</evidence>
<dbReference type="InterPro" id="IPR036890">
    <property type="entry name" value="HATPase_C_sf"/>
</dbReference>
<keyword evidence="4" id="KW-0597">Phosphoprotein</keyword>
<dbReference type="SMART" id="SM00387">
    <property type="entry name" value="HATPase_c"/>
    <property type="match status" value="1"/>
</dbReference>
<dbReference type="EMBL" id="CP010802">
    <property type="protein sequence ID" value="ALC16555.1"/>
    <property type="molecule type" value="Genomic_DNA"/>
</dbReference>
<sequence length="703" mass="78013">MADCCFFANGDLFLLMDFMNKTLEKRILTFAFLVLTLTIAVNTGFNIEGFRRDYRDGIILRCQSLAAGLQNAIENVLALGLGLEEMEGVNLRCQEIVTTDPEIIYCLIENTVGTPLYSSDPSFYFTAGVEFVSALSKNTSILNFPHLGRAYDVSQPVYDADGTLAGRIRIGFPESILEKRTAKVFQRSMIILGIALSVVFGLVVLFAKRDLIGPIGRLCTMAKSVAAGDFKVTVPAMSTRDFSDLATALQEMASSLQSRDQKIRENYRELEETNRQLQESYEYQERIGAELGRSREMYRSLLEGASDAIVVSDDNDRIVLINRAAEAFFGITLDKVEGMNLFSALEMLQVEHIEEQYGLHRAVLEGKIAEAEVSFVRPGDQRLIVGWIVGSPVVGKDGKHLVQATIRDITKEKEIKENLEKSTRELQRLNQMKDSFLGVASHELKTPLTVIIGYAELILGEMSGRLDETVLGMVQHIADAGERLSSIVRDMVDVSMLDNNRLYLRNRAVDVNDVIRTAVTELEFFFSLRKQSFEFRLDDDLPPVFCDPDRLVQVVTNLVGNAIKFTPDEGTVTLETRRASSLRTPYNLDLAEDTEIKPIGNKPISYVEIIITDTGIGIAEPDQIHIFDKFYEVGNIEEHFTGKVAFKGKGAGLGLAIVKGIIDVLDGEIWVESPGCDPERCPGSAFHILLPVEGSEPGDSIGT</sequence>
<evidence type="ECO:0000313" key="20">
    <source>
        <dbReference type="Proteomes" id="UP000057158"/>
    </source>
</evidence>
<evidence type="ECO:0000259" key="17">
    <source>
        <dbReference type="PROSITE" id="PS50113"/>
    </source>
</evidence>
<keyword evidence="5" id="KW-0808">Transferase</keyword>
<dbReference type="GO" id="GO:0007234">
    <property type="term" value="P:osmosensory signaling via phosphorelay pathway"/>
    <property type="evidence" value="ECO:0007669"/>
    <property type="project" value="TreeGrafter"/>
</dbReference>
<dbReference type="EC" id="2.7.13.3" evidence="3"/>
<feature type="domain" description="HAMP" evidence="18">
    <location>
        <begin position="209"/>
        <end position="261"/>
    </location>
</feature>